<name>A0A0A5GC35_9BACI</name>
<dbReference type="EMBL" id="AVPF01000014">
    <property type="protein sequence ID" value="KGX89564.1"/>
    <property type="molecule type" value="Genomic_DNA"/>
</dbReference>
<keyword evidence="5" id="KW-1185">Reference proteome</keyword>
<dbReference type="RefSeq" id="WP_027445586.1">
    <property type="nucleotide sequence ID" value="NZ_AULJ01000012.1"/>
</dbReference>
<evidence type="ECO:0000259" key="3">
    <source>
        <dbReference type="PROSITE" id="PS01031"/>
    </source>
</evidence>
<comment type="similarity">
    <text evidence="1 2">Belongs to the small heat shock protein (HSP20) family.</text>
</comment>
<dbReference type="Proteomes" id="UP000030403">
    <property type="component" value="Unassembled WGS sequence"/>
</dbReference>
<dbReference type="eggNOG" id="COG0071">
    <property type="taxonomic scope" value="Bacteria"/>
</dbReference>
<evidence type="ECO:0000256" key="2">
    <source>
        <dbReference type="RuleBase" id="RU003616"/>
    </source>
</evidence>
<dbReference type="InterPro" id="IPR008978">
    <property type="entry name" value="HSP20-like_chaperone"/>
</dbReference>
<dbReference type="STRING" id="1385511.GCA_000425225_01231"/>
<comment type="caution">
    <text evidence="4">The sequence shown here is derived from an EMBL/GenBank/DDBJ whole genome shotgun (WGS) entry which is preliminary data.</text>
</comment>
<feature type="domain" description="SHSP" evidence="3">
    <location>
        <begin position="39"/>
        <end position="144"/>
    </location>
</feature>
<dbReference type="OrthoDB" id="1806521at2"/>
<dbReference type="PROSITE" id="PS01031">
    <property type="entry name" value="SHSP"/>
    <property type="match status" value="1"/>
</dbReference>
<dbReference type="InterPro" id="IPR031107">
    <property type="entry name" value="Small_HSP"/>
</dbReference>
<organism evidence="4 5">
    <name type="scientific">Pontibacillus marinus BH030004 = DSM 16465</name>
    <dbReference type="NCBI Taxonomy" id="1385511"/>
    <lineage>
        <taxon>Bacteria</taxon>
        <taxon>Bacillati</taxon>
        <taxon>Bacillota</taxon>
        <taxon>Bacilli</taxon>
        <taxon>Bacillales</taxon>
        <taxon>Bacillaceae</taxon>
        <taxon>Pontibacillus</taxon>
    </lineage>
</organism>
<gene>
    <name evidence="4" type="ORF">N783_05590</name>
</gene>
<evidence type="ECO:0000313" key="5">
    <source>
        <dbReference type="Proteomes" id="UP000030403"/>
    </source>
</evidence>
<reference evidence="4 5" key="1">
    <citation type="submission" date="2013-08" db="EMBL/GenBank/DDBJ databases">
        <authorList>
            <person name="Huang J."/>
            <person name="Wang G."/>
        </authorList>
    </citation>
    <scope>NUCLEOTIDE SEQUENCE [LARGE SCALE GENOMIC DNA]</scope>
    <source>
        <strain evidence="4 5">BH030004</strain>
    </source>
</reference>
<dbReference type="Gene3D" id="2.60.40.790">
    <property type="match status" value="1"/>
</dbReference>
<dbReference type="AlphaFoldDB" id="A0A0A5GC35"/>
<dbReference type="CDD" id="cd06464">
    <property type="entry name" value="ACD_sHsps-like"/>
    <property type="match status" value="1"/>
</dbReference>
<dbReference type="SUPFAM" id="SSF49764">
    <property type="entry name" value="HSP20-like chaperones"/>
    <property type="match status" value="1"/>
</dbReference>
<accession>A0A0A5GC35</accession>
<evidence type="ECO:0000256" key="1">
    <source>
        <dbReference type="PROSITE-ProRule" id="PRU00285"/>
    </source>
</evidence>
<sequence length="144" mass="16582">MASENEKPKNAEGPRHLFNDLFQLNPNKSLLDTMDQFFSNAFQGGFPVEEVDSKAHYTVKANLPGVSKDDIDVELLENRLHIMVDRRDIEQNFDEGVFGKKQTYMERVITLPSNLVFRNMKATHENGVLTISFPKKRGRRIDIE</sequence>
<dbReference type="InterPro" id="IPR002068">
    <property type="entry name" value="A-crystallin/Hsp20_dom"/>
</dbReference>
<proteinExistence type="inferred from homology"/>
<dbReference type="Pfam" id="PF00011">
    <property type="entry name" value="HSP20"/>
    <property type="match status" value="1"/>
</dbReference>
<keyword evidence="4" id="KW-0346">Stress response</keyword>
<evidence type="ECO:0000313" key="4">
    <source>
        <dbReference type="EMBL" id="KGX89564.1"/>
    </source>
</evidence>
<protein>
    <submittedName>
        <fullName evidence="4">Heat shock protein Hsp20</fullName>
    </submittedName>
</protein>
<dbReference type="PANTHER" id="PTHR11527">
    <property type="entry name" value="HEAT-SHOCK PROTEIN 20 FAMILY MEMBER"/>
    <property type="match status" value="1"/>
</dbReference>